<dbReference type="Proteomes" id="UP000292957">
    <property type="component" value="Unassembled WGS sequence"/>
</dbReference>
<evidence type="ECO:0000256" key="1">
    <source>
        <dbReference type="SAM" id="MobiDB-lite"/>
    </source>
</evidence>
<protein>
    <submittedName>
        <fullName evidence="2">Uncharacterized protein</fullName>
    </submittedName>
</protein>
<feature type="compositionally biased region" description="Basic and acidic residues" evidence="1">
    <location>
        <begin position="126"/>
        <end position="135"/>
    </location>
</feature>
<evidence type="ECO:0000313" key="2">
    <source>
        <dbReference type="EMBL" id="TBU25902.1"/>
    </source>
</evidence>
<dbReference type="EMBL" id="ML143453">
    <property type="protein sequence ID" value="TBU25902.1"/>
    <property type="molecule type" value="Genomic_DNA"/>
</dbReference>
<gene>
    <name evidence="2" type="ORF">BD311DRAFT_726944</name>
</gene>
<name>A0A4Q9MIB9_9APHY</name>
<organism evidence="2">
    <name type="scientific">Dichomitus squalens</name>
    <dbReference type="NCBI Taxonomy" id="114155"/>
    <lineage>
        <taxon>Eukaryota</taxon>
        <taxon>Fungi</taxon>
        <taxon>Dikarya</taxon>
        <taxon>Basidiomycota</taxon>
        <taxon>Agaricomycotina</taxon>
        <taxon>Agaricomycetes</taxon>
        <taxon>Polyporales</taxon>
        <taxon>Polyporaceae</taxon>
        <taxon>Dichomitus</taxon>
    </lineage>
</organism>
<proteinExistence type="predicted"/>
<reference evidence="2" key="1">
    <citation type="submission" date="2019-01" db="EMBL/GenBank/DDBJ databases">
        <title>Draft genome sequences of three monokaryotic isolates of the white-rot basidiomycete fungus Dichomitus squalens.</title>
        <authorList>
            <consortium name="DOE Joint Genome Institute"/>
            <person name="Lopez S.C."/>
            <person name="Andreopoulos B."/>
            <person name="Pangilinan J."/>
            <person name="Lipzen A."/>
            <person name="Riley R."/>
            <person name="Ahrendt S."/>
            <person name="Ng V."/>
            <person name="Barry K."/>
            <person name="Daum C."/>
            <person name="Grigoriev I.V."/>
            <person name="Hilden K.S."/>
            <person name="Makela M.R."/>
            <person name="de Vries R.P."/>
        </authorList>
    </citation>
    <scope>NUCLEOTIDE SEQUENCE [LARGE SCALE GENOMIC DNA]</scope>
    <source>
        <strain evidence="2">OM18370.1</strain>
    </source>
</reference>
<feature type="region of interest" description="Disordered" evidence="1">
    <location>
        <begin position="118"/>
        <end position="138"/>
    </location>
</feature>
<accession>A0A4Q9MIB9</accession>
<dbReference type="AlphaFoldDB" id="A0A4Q9MIB9"/>
<dbReference type="OrthoDB" id="529273at2759"/>
<sequence>MPVVSRHWAAPPTRREVMLLLFSLTVFVLSYNLETSLGLVGVNPQKLSASYLSSIGIGSKDPGFDADGRRPAQWRDDLENLIVGDWEWREGEVSGVPRGQAARSGSGRHAMIYNFGKSLKGKSTRGKPDGEEDHGGVSLSTGVTVKDQFVRWGRDVPQTRVLAHAPGYTVLENVVAVNGTLFVVADDWTKVPKLSDIASSSLDPSRPPRIQDWQMLTTSQARDWFGTYAAKIHGTSWIALDTADNQDPYLLLSLFRTHASLMSPQPSSAFTSSSGLRIIAPGASPSLPKDVPAPLRLIFPHLPTFSTPHIPPAPGEDEKKHPPPRERSYFGIHPLLPKAVLPTVGLWFEEDWEDLTEMHVPFLFERVVVADRGAADRGRANWLPPAPSSSSDAAAPAAEAQVEARAEGLGKRAVGDEGEPVWAAPFVGLSAPQGWWAPVHAALLRYLHLPNDSPSATSGAGGGFWGGAKEKRKPVVTYVSMQDEPRGAGARLAHEEHEKLVLGLRRLEREGVLGEVHVVRGNGSVSAPEWVERMGAFAKATIVMGPYGHQLADSVFMRSPLAEVQVPKAHQKQKEKAATPAALPPMLMEFFPPGTFVRDQQYAVQALKIDYLGWWAERTFTSDNLPELSYDSRTDPVVPIDVDAVLRTVREEAARRAA</sequence>